<evidence type="ECO:0000313" key="3">
    <source>
        <dbReference type="Proteomes" id="UP000243579"/>
    </source>
</evidence>
<feature type="compositionally biased region" description="Basic and acidic residues" evidence="1">
    <location>
        <begin position="296"/>
        <end position="311"/>
    </location>
</feature>
<evidence type="ECO:0000313" key="2">
    <source>
        <dbReference type="EMBL" id="OQR85496.1"/>
    </source>
</evidence>
<dbReference type="EMBL" id="JNBR01001668">
    <property type="protein sequence ID" value="OQR85496.1"/>
    <property type="molecule type" value="Genomic_DNA"/>
</dbReference>
<dbReference type="InterPro" id="IPR036034">
    <property type="entry name" value="PDZ_sf"/>
</dbReference>
<accession>A0A1V9YIJ4</accession>
<organism evidence="2 3">
    <name type="scientific">Achlya hypogyna</name>
    <name type="common">Oomycete</name>
    <name type="synonym">Protoachlya hypogyna</name>
    <dbReference type="NCBI Taxonomy" id="1202772"/>
    <lineage>
        <taxon>Eukaryota</taxon>
        <taxon>Sar</taxon>
        <taxon>Stramenopiles</taxon>
        <taxon>Oomycota</taxon>
        <taxon>Saprolegniomycetes</taxon>
        <taxon>Saprolegniales</taxon>
        <taxon>Achlyaceae</taxon>
        <taxon>Achlya</taxon>
    </lineage>
</organism>
<dbReference type="AlphaFoldDB" id="A0A1V9YIJ4"/>
<feature type="compositionally biased region" description="Polar residues" evidence="1">
    <location>
        <begin position="195"/>
        <end position="205"/>
    </location>
</feature>
<gene>
    <name evidence="2" type="ORF">ACHHYP_11758</name>
</gene>
<feature type="region of interest" description="Disordered" evidence="1">
    <location>
        <begin position="237"/>
        <end position="331"/>
    </location>
</feature>
<feature type="region of interest" description="Disordered" evidence="1">
    <location>
        <begin position="195"/>
        <end position="222"/>
    </location>
</feature>
<feature type="compositionally biased region" description="Acidic residues" evidence="1">
    <location>
        <begin position="237"/>
        <end position="249"/>
    </location>
</feature>
<reference evidence="2 3" key="1">
    <citation type="journal article" date="2014" name="Genome Biol. Evol.">
        <title>The secreted proteins of Achlya hypogyna and Thraustotheca clavata identify the ancestral oomycete secretome and reveal gene acquisitions by horizontal gene transfer.</title>
        <authorList>
            <person name="Misner I."/>
            <person name="Blouin N."/>
            <person name="Leonard G."/>
            <person name="Richards T.A."/>
            <person name="Lane C.E."/>
        </authorList>
    </citation>
    <scope>NUCLEOTIDE SEQUENCE [LARGE SCALE GENOMIC DNA]</scope>
    <source>
        <strain evidence="2 3">ATCC 48635</strain>
    </source>
</reference>
<proteinExistence type="predicted"/>
<feature type="compositionally biased region" description="Basic residues" evidence="1">
    <location>
        <begin position="273"/>
        <end position="283"/>
    </location>
</feature>
<evidence type="ECO:0000256" key="1">
    <source>
        <dbReference type="SAM" id="MobiDB-lite"/>
    </source>
</evidence>
<sequence length="331" mass="36943">MLCVPYGTTPIVPDDPRDNKFGIVFDYDDPYYPVAVKDFIPGSAVHFAGLRKHDRITGVSYTWGEHGSHAKGVMEEEKDVLDRLSKATRDIILVNVHTRYPKDDDARAAFIWHMENRRKVLHNAKQSRPQSSDMPSNMPHEEFAKALGACTVLAHASWNASNPIEAMGTRHAVLKAKQRQVEDWKKSIAQWKRTQAMCSNDSTRVPTGEDNASKEAEEDSDGIEVVAVLPGLDFDDTCVDDDNDEDYEEVLVPKRPIRAKKRDSTATSGKTRAPPKKTKKSKGKATEVPTSSANDEASKTTDEIRDDEERGPLSSSVVQSFAVRKTLRGEY</sequence>
<dbReference type="Proteomes" id="UP000243579">
    <property type="component" value="Unassembled WGS sequence"/>
</dbReference>
<name>A0A1V9YIJ4_ACHHY</name>
<protein>
    <submittedName>
        <fullName evidence="2">Uncharacterized protein</fullName>
    </submittedName>
</protein>
<comment type="caution">
    <text evidence="2">The sequence shown here is derived from an EMBL/GenBank/DDBJ whole genome shotgun (WGS) entry which is preliminary data.</text>
</comment>
<keyword evidence="3" id="KW-1185">Reference proteome</keyword>
<dbReference type="SUPFAM" id="SSF50156">
    <property type="entry name" value="PDZ domain-like"/>
    <property type="match status" value="1"/>
</dbReference>